<comment type="catalytic activity">
    <reaction evidence="1">
        <text>ATP + protein L-histidine = ADP + protein N-phospho-L-histidine.</text>
        <dbReference type="EC" id="2.7.13.3"/>
    </reaction>
</comment>
<evidence type="ECO:0000259" key="11">
    <source>
        <dbReference type="PROSITE" id="PS50109"/>
    </source>
</evidence>
<proteinExistence type="predicted"/>
<evidence type="ECO:0000259" key="13">
    <source>
        <dbReference type="PROSITE" id="PS50112"/>
    </source>
</evidence>
<evidence type="ECO:0000256" key="1">
    <source>
        <dbReference type="ARBA" id="ARBA00000085"/>
    </source>
</evidence>
<dbReference type="SUPFAM" id="SSF55785">
    <property type="entry name" value="PYP-like sensor domain (PAS domain)"/>
    <property type="match status" value="2"/>
</dbReference>
<keyword evidence="8" id="KW-0902">Two-component regulatory system</keyword>
<dbReference type="PRINTS" id="PR00344">
    <property type="entry name" value="BCTRLSENSOR"/>
</dbReference>
<evidence type="ECO:0000256" key="10">
    <source>
        <dbReference type="SAM" id="Phobius"/>
    </source>
</evidence>
<dbReference type="NCBIfam" id="TIGR00229">
    <property type="entry name" value="sensory_box"/>
    <property type="match status" value="2"/>
</dbReference>
<dbReference type="Pfam" id="PF02518">
    <property type="entry name" value="HATPase_c"/>
    <property type="match status" value="1"/>
</dbReference>
<feature type="domain" description="PAC" evidence="14">
    <location>
        <begin position="429"/>
        <end position="482"/>
    </location>
</feature>
<evidence type="ECO:0000256" key="9">
    <source>
        <dbReference type="PROSITE-ProRule" id="PRU00169"/>
    </source>
</evidence>
<dbReference type="Gene3D" id="3.30.565.10">
    <property type="entry name" value="Histidine kinase-like ATPase, C-terminal domain"/>
    <property type="match status" value="1"/>
</dbReference>
<dbReference type="SUPFAM" id="SSF47384">
    <property type="entry name" value="Homodimeric domain of signal transducing histidine kinase"/>
    <property type="match status" value="1"/>
</dbReference>
<dbReference type="SMART" id="SM00388">
    <property type="entry name" value="HisKA"/>
    <property type="match status" value="1"/>
</dbReference>
<dbReference type="Gene3D" id="1.10.287.130">
    <property type="match status" value="1"/>
</dbReference>
<dbReference type="GO" id="GO:0006355">
    <property type="term" value="P:regulation of DNA-templated transcription"/>
    <property type="evidence" value="ECO:0007669"/>
    <property type="project" value="InterPro"/>
</dbReference>
<dbReference type="Pfam" id="PF08448">
    <property type="entry name" value="PAS_4"/>
    <property type="match status" value="1"/>
</dbReference>
<keyword evidence="10" id="KW-0472">Membrane</keyword>
<evidence type="ECO:0000256" key="3">
    <source>
        <dbReference type="ARBA" id="ARBA00022553"/>
    </source>
</evidence>
<dbReference type="CDD" id="cd00082">
    <property type="entry name" value="HisKA"/>
    <property type="match status" value="1"/>
</dbReference>
<dbReference type="Gene3D" id="3.30.450.20">
    <property type="entry name" value="PAS domain"/>
    <property type="match status" value="2"/>
</dbReference>
<sequence>MKSKPPLRQLVQKDFFKRLMLPLGVLSIVAVTAAGVAELRNLYIAHKVFVKTVDRSISMGMSAAHRTLRHMALSAEESQEPTQEVSLGGALEFHRIVVFKALGAPGLGRSALAPPASVDVPLSLFPDLADWPAVSVPYYSRPLDAPTLAVLVRAEQFFAMGELNLKSVERLVQNISTASPENLVLVLDRFGNVIYHPDSQMIRTQENMGHEPLVKRGLASWQPRVLLDMLDHRFVFATTWRVMPWNWVIIVGKPLTQAVLTPLLWVMMGIMATVFLAAFALSIAFKRRIDQMIVQPINHLKTQWDAITQQHNTELLREAADASPFLELQIFAHELRRSTQDLLEQETALRTQGRELYRILESIGDAVIVTDTGGRIVRMNAHAGRLTGWNPSQALGRPAQRILSMVDPRSGKPLQSLDALVLSTGVAQNLHGHALLKAADGSQKVVTHNAAPIRDDTGALYGVVLVVRDATAEYEALRLLEESEKKYRQIMETMEEAYMELEPNGRLSFCNPATLKILGGSWDELQHKTYRDFADEVTAQRMRTFFSEIYASGSSLGLQDFTIHDLQGRLKTVEISAGVRYGEDGRPIGFRVLARDITEKVEALEQSRRLEKILMQTQKMESLGTLAGGVAHEFNNLLQAMSGYLEMALNHTDAQDPRSRWLSRVQEAAFKARDLIRRLLSFARQTEPIPEPMSLNDVVEETLELLQKSIPRMIEIQKDLGPNLPVLVADRLQVEQVIINLVANARDAIESDNPGTIRLKTRAHTDDNGQAWIRLEIADTGGGIPEEIQDRIFDPFFTTKGPGKGTGLGLSTVYGIVANHGGRIHFESRPGFGTTFFVDFPVKPGSVEAPARKAEVLSEETTAPTPSDITLLVVDDEPMLVELIQGLLESAGYNVVTAGSGEDALTCLTQNNGRIDAVLLDLSMPGMGGRRCLEILRTQYPHLPVIVASGDTAHEIFRDPKRFGAHGCIAKPYRLQTLMETLHNVLRKSGS</sequence>
<keyword evidence="3 9" id="KW-0597">Phosphoprotein</keyword>
<dbReference type="InterPro" id="IPR001789">
    <property type="entry name" value="Sig_transdc_resp-reg_receiver"/>
</dbReference>
<protein>
    <recommendedName>
        <fullName evidence="2">histidine kinase</fullName>
        <ecNumber evidence="2">2.7.13.3</ecNumber>
    </recommendedName>
</protein>
<dbReference type="GO" id="GO:0000155">
    <property type="term" value="F:phosphorelay sensor kinase activity"/>
    <property type="evidence" value="ECO:0007669"/>
    <property type="project" value="InterPro"/>
</dbReference>
<feature type="domain" description="Histidine kinase" evidence="11">
    <location>
        <begin position="629"/>
        <end position="844"/>
    </location>
</feature>
<evidence type="ECO:0000256" key="2">
    <source>
        <dbReference type="ARBA" id="ARBA00012438"/>
    </source>
</evidence>
<dbReference type="InterPro" id="IPR011006">
    <property type="entry name" value="CheY-like_superfamily"/>
</dbReference>
<dbReference type="PROSITE" id="PS50109">
    <property type="entry name" value="HIS_KIN"/>
    <property type="match status" value="1"/>
</dbReference>
<feature type="domain" description="PAS" evidence="13">
    <location>
        <begin position="483"/>
        <end position="553"/>
    </location>
</feature>
<dbReference type="PANTHER" id="PTHR43065">
    <property type="entry name" value="SENSOR HISTIDINE KINASE"/>
    <property type="match status" value="1"/>
</dbReference>
<dbReference type="InterPro" id="IPR013767">
    <property type="entry name" value="PAS_fold"/>
</dbReference>
<dbReference type="SUPFAM" id="SSF52172">
    <property type="entry name" value="CheY-like"/>
    <property type="match status" value="1"/>
</dbReference>
<dbReference type="InterPro" id="IPR013656">
    <property type="entry name" value="PAS_4"/>
</dbReference>
<evidence type="ECO:0000256" key="6">
    <source>
        <dbReference type="ARBA" id="ARBA00022777"/>
    </source>
</evidence>
<organism evidence="15 16">
    <name type="scientific">Desulfosoma caldarium</name>
    <dbReference type="NCBI Taxonomy" id="610254"/>
    <lineage>
        <taxon>Bacteria</taxon>
        <taxon>Pseudomonadati</taxon>
        <taxon>Thermodesulfobacteriota</taxon>
        <taxon>Syntrophobacteria</taxon>
        <taxon>Syntrophobacterales</taxon>
        <taxon>Syntrophobacteraceae</taxon>
        <taxon>Desulfosoma</taxon>
    </lineage>
</organism>
<dbReference type="InterPro" id="IPR000014">
    <property type="entry name" value="PAS"/>
</dbReference>
<gene>
    <name evidence="15" type="ORF">EDC27_1989</name>
</gene>
<evidence type="ECO:0000256" key="4">
    <source>
        <dbReference type="ARBA" id="ARBA00022679"/>
    </source>
</evidence>
<comment type="caution">
    <text evidence="15">The sequence shown here is derived from an EMBL/GenBank/DDBJ whole genome shotgun (WGS) entry which is preliminary data.</text>
</comment>
<dbReference type="InterPro" id="IPR001610">
    <property type="entry name" value="PAC"/>
</dbReference>
<dbReference type="CDD" id="cd00130">
    <property type="entry name" value="PAS"/>
    <property type="match status" value="2"/>
</dbReference>
<evidence type="ECO:0000313" key="15">
    <source>
        <dbReference type="EMBL" id="ROQ92286.1"/>
    </source>
</evidence>
<reference evidence="15 16" key="1">
    <citation type="submission" date="2018-11" db="EMBL/GenBank/DDBJ databases">
        <title>Genomic Encyclopedia of Type Strains, Phase IV (KMG-IV): sequencing the most valuable type-strain genomes for metagenomic binning, comparative biology and taxonomic classification.</title>
        <authorList>
            <person name="Goeker M."/>
        </authorList>
    </citation>
    <scope>NUCLEOTIDE SEQUENCE [LARGE SCALE GENOMIC DNA]</scope>
    <source>
        <strain evidence="15 16">DSM 22027</strain>
    </source>
</reference>
<feature type="domain" description="PAS" evidence="13">
    <location>
        <begin position="352"/>
        <end position="425"/>
    </location>
</feature>
<feature type="domain" description="PAC" evidence="14">
    <location>
        <begin position="557"/>
        <end position="609"/>
    </location>
</feature>
<keyword evidence="6" id="KW-0418">Kinase</keyword>
<dbReference type="PANTHER" id="PTHR43065:SF42">
    <property type="entry name" value="TWO-COMPONENT SENSOR PPRA"/>
    <property type="match status" value="1"/>
</dbReference>
<dbReference type="CDD" id="cd00156">
    <property type="entry name" value="REC"/>
    <property type="match status" value="1"/>
</dbReference>
<dbReference type="PROSITE" id="PS50112">
    <property type="entry name" value="PAS"/>
    <property type="match status" value="2"/>
</dbReference>
<dbReference type="InterPro" id="IPR005467">
    <property type="entry name" value="His_kinase_dom"/>
</dbReference>
<feature type="domain" description="Response regulatory" evidence="12">
    <location>
        <begin position="870"/>
        <end position="986"/>
    </location>
</feature>
<dbReference type="EC" id="2.7.13.3" evidence="2"/>
<dbReference type="EMBL" id="RJVA01000012">
    <property type="protein sequence ID" value="ROQ92286.1"/>
    <property type="molecule type" value="Genomic_DNA"/>
</dbReference>
<dbReference type="InterPro" id="IPR036890">
    <property type="entry name" value="HATPase_C_sf"/>
</dbReference>
<accession>A0A3N1UYC4</accession>
<feature type="transmembrane region" description="Helical" evidence="10">
    <location>
        <begin position="263"/>
        <end position="285"/>
    </location>
</feature>
<dbReference type="Proteomes" id="UP000276223">
    <property type="component" value="Unassembled WGS sequence"/>
</dbReference>
<keyword evidence="10" id="KW-1133">Transmembrane helix</keyword>
<dbReference type="SMART" id="SM00448">
    <property type="entry name" value="REC"/>
    <property type="match status" value="1"/>
</dbReference>
<dbReference type="PROSITE" id="PS50113">
    <property type="entry name" value="PAC"/>
    <property type="match status" value="2"/>
</dbReference>
<dbReference type="Pfam" id="PF00072">
    <property type="entry name" value="Response_reg"/>
    <property type="match status" value="1"/>
</dbReference>
<keyword evidence="7" id="KW-0067">ATP-binding</keyword>
<evidence type="ECO:0000259" key="12">
    <source>
        <dbReference type="PROSITE" id="PS50110"/>
    </source>
</evidence>
<evidence type="ECO:0000259" key="14">
    <source>
        <dbReference type="PROSITE" id="PS50113"/>
    </source>
</evidence>
<dbReference type="RefSeq" id="WP_170161741.1">
    <property type="nucleotide sequence ID" value="NZ_RJVA01000012.1"/>
</dbReference>
<keyword evidence="5" id="KW-0547">Nucleotide-binding</keyword>
<dbReference type="PROSITE" id="PS50110">
    <property type="entry name" value="RESPONSE_REGULATORY"/>
    <property type="match status" value="1"/>
</dbReference>
<dbReference type="AlphaFoldDB" id="A0A3N1UYC4"/>
<evidence type="ECO:0000313" key="16">
    <source>
        <dbReference type="Proteomes" id="UP000276223"/>
    </source>
</evidence>
<evidence type="ECO:0000256" key="8">
    <source>
        <dbReference type="ARBA" id="ARBA00023012"/>
    </source>
</evidence>
<dbReference type="Pfam" id="PF00989">
    <property type="entry name" value="PAS"/>
    <property type="match status" value="1"/>
</dbReference>
<dbReference type="Gene3D" id="3.40.50.2300">
    <property type="match status" value="1"/>
</dbReference>
<evidence type="ECO:0000256" key="7">
    <source>
        <dbReference type="ARBA" id="ARBA00022840"/>
    </source>
</evidence>
<dbReference type="SUPFAM" id="SSF55874">
    <property type="entry name" value="ATPase domain of HSP90 chaperone/DNA topoisomerase II/histidine kinase"/>
    <property type="match status" value="1"/>
</dbReference>
<dbReference type="InterPro" id="IPR000700">
    <property type="entry name" value="PAS-assoc_C"/>
</dbReference>
<name>A0A3N1UYC4_9BACT</name>
<dbReference type="Pfam" id="PF00512">
    <property type="entry name" value="HisKA"/>
    <property type="match status" value="1"/>
</dbReference>
<keyword evidence="16" id="KW-1185">Reference proteome</keyword>
<dbReference type="GO" id="GO:0005524">
    <property type="term" value="F:ATP binding"/>
    <property type="evidence" value="ECO:0007669"/>
    <property type="project" value="UniProtKB-KW"/>
</dbReference>
<feature type="modified residue" description="4-aspartylphosphate" evidence="9">
    <location>
        <position position="921"/>
    </location>
</feature>
<dbReference type="SMART" id="SM00387">
    <property type="entry name" value="HATPase_c"/>
    <property type="match status" value="1"/>
</dbReference>
<dbReference type="InterPro" id="IPR003594">
    <property type="entry name" value="HATPase_dom"/>
</dbReference>
<keyword evidence="4" id="KW-0808">Transferase</keyword>
<dbReference type="InterPro" id="IPR035965">
    <property type="entry name" value="PAS-like_dom_sf"/>
</dbReference>
<dbReference type="SMART" id="SM00086">
    <property type="entry name" value="PAC"/>
    <property type="match status" value="2"/>
</dbReference>
<dbReference type="InterPro" id="IPR036097">
    <property type="entry name" value="HisK_dim/P_sf"/>
</dbReference>
<keyword evidence="10" id="KW-0812">Transmembrane</keyword>
<dbReference type="SMART" id="SM00091">
    <property type="entry name" value="PAS"/>
    <property type="match status" value="2"/>
</dbReference>
<dbReference type="InterPro" id="IPR003661">
    <property type="entry name" value="HisK_dim/P_dom"/>
</dbReference>
<evidence type="ECO:0000256" key="5">
    <source>
        <dbReference type="ARBA" id="ARBA00022741"/>
    </source>
</evidence>
<dbReference type="InterPro" id="IPR004358">
    <property type="entry name" value="Sig_transdc_His_kin-like_C"/>
</dbReference>